<feature type="region of interest" description="Disordered" evidence="1">
    <location>
        <begin position="56"/>
        <end position="94"/>
    </location>
</feature>
<evidence type="ECO:0000313" key="2">
    <source>
        <dbReference type="EMBL" id="TFB74259.1"/>
    </source>
</evidence>
<dbReference type="PANTHER" id="PTHR34315:SF1">
    <property type="entry name" value="INTRADIOL RING-CLEAVAGE DIOXYGENASES DOMAIN-CONTAINING PROTEIN-RELATED"/>
    <property type="match status" value="1"/>
</dbReference>
<dbReference type="EMBL" id="SOFD01000036">
    <property type="protein sequence ID" value="TFB74259.1"/>
    <property type="molecule type" value="Genomic_DNA"/>
</dbReference>
<dbReference type="RefSeq" id="WP_092341590.1">
    <property type="nucleotide sequence ID" value="NZ_FNIB01000011.1"/>
</dbReference>
<organism evidence="2 3">
    <name type="scientific">Cryobacterium flavum</name>
    <dbReference type="NCBI Taxonomy" id="1424659"/>
    <lineage>
        <taxon>Bacteria</taxon>
        <taxon>Bacillati</taxon>
        <taxon>Actinomycetota</taxon>
        <taxon>Actinomycetes</taxon>
        <taxon>Micrococcales</taxon>
        <taxon>Microbacteriaceae</taxon>
        <taxon>Cryobacterium</taxon>
    </lineage>
</organism>
<sequence>MQHGRARLSDHGGDLERHGNTDPVDERGRRHRGQARRGRVILRHRDRVAHGRAVLLRRGFHSQRPGSGSGGSGATTDGSYTEGDSEATPGDDGTYLRGAQVADANGIVQFTTIWPGWYRGRTVHIHLKVHVNKATVLTAQVGFDDDRNGVSGLHQPRCRRGLTHPFAKV</sequence>
<name>A0ABY2I1J6_9MICO</name>
<evidence type="ECO:0000256" key="1">
    <source>
        <dbReference type="SAM" id="MobiDB-lite"/>
    </source>
</evidence>
<comment type="caution">
    <text evidence="2">The sequence shown here is derived from an EMBL/GenBank/DDBJ whole genome shotgun (WGS) entry which is preliminary data.</text>
</comment>
<dbReference type="PANTHER" id="PTHR34315">
    <property type="match status" value="1"/>
</dbReference>
<dbReference type="InterPro" id="IPR015889">
    <property type="entry name" value="Intradiol_dOase_core"/>
</dbReference>
<dbReference type="Gene3D" id="2.60.130.10">
    <property type="entry name" value="Aromatic compound dioxygenase"/>
    <property type="match status" value="1"/>
</dbReference>
<gene>
    <name evidence="2" type="ORF">E3O21_15850</name>
</gene>
<evidence type="ECO:0000313" key="3">
    <source>
        <dbReference type="Proteomes" id="UP000298252"/>
    </source>
</evidence>
<feature type="region of interest" description="Disordered" evidence="1">
    <location>
        <begin position="1"/>
        <end position="44"/>
    </location>
</feature>
<accession>A0ABY2I1J6</accession>
<feature type="compositionally biased region" description="Basic and acidic residues" evidence="1">
    <location>
        <begin position="7"/>
        <end position="28"/>
    </location>
</feature>
<reference evidence="2 3" key="1">
    <citation type="submission" date="2019-03" db="EMBL/GenBank/DDBJ databases">
        <title>Genomics of glacier-inhabiting Cryobacterium strains.</title>
        <authorList>
            <person name="Liu Q."/>
            <person name="Xin Y.-H."/>
        </authorList>
    </citation>
    <scope>NUCLEOTIDE SEQUENCE [LARGE SCALE GENOMIC DNA]</scope>
    <source>
        <strain evidence="2 3">Hh8</strain>
    </source>
</reference>
<feature type="compositionally biased region" description="Basic residues" evidence="1">
    <location>
        <begin position="29"/>
        <end position="44"/>
    </location>
</feature>
<evidence type="ECO:0008006" key="4">
    <source>
        <dbReference type="Google" id="ProtNLM"/>
    </source>
</evidence>
<protein>
    <recommendedName>
        <fullName evidence="4">Intradiol ring-cleavage dioxygenases domain-containing protein</fullName>
    </recommendedName>
</protein>
<keyword evidence="3" id="KW-1185">Reference proteome</keyword>
<dbReference type="SUPFAM" id="SSF49482">
    <property type="entry name" value="Aromatic compound dioxygenase"/>
    <property type="match status" value="1"/>
</dbReference>
<proteinExistence type="predicted"/>
<dbReference type="Proteomes" id="UP000298252">
    <property type="component" value="Unassembled WGS sequence"/>
</dbReference>